<name>A0A4Q9FH39_9FLAO</name>
<dbReference type="Proteomes" id="UP000291142">
    <property type="component" value="Unassembled WGS sequence"/>
</dbReference>
<feature type="transmembrane region" description="Helical" evidence="1">
    <location>
        <begin position="69"/>
        <end position="89"/>
    </location>
</feature>
<protein>
    <submittedName>
        <fullName evidence="2">Uncharacterized protein</fullName>
    </submittedName>
</protein>
<accession>A0A4Q9FH39</accession>
<keyword evidence="3" id="KW-1185">Reference proteome</keyword>
<feature type="transmembrane region" description="Helical" evidence="1">
    <location>
        <begin position="41"/>
        <end position="63"/>
    </location>
</feature>
<evidence type="ECO:0000313" key="2">
    <source>
        <dbReference type="EMBL" id="TBN06378.1"/>
    </source>
</evidence>
<keyword evidence="1" id="KW-1133">Transmembrane helix</keyword>
<comment type="caution">
    <text evidence="2">The sequence shown here is derived from an EMBL/GenBank/DDBJ whole genome shotgun (WGS) entry which is preliminary data.</text>
</comment>
<sequence length="101" mass="11827">MEDNTIKQVLKKHLKTTGNENFNYQIIQQLNLEQKKQRPNLFNETSIINWFLVVSGFVLFFYLQQESKIDANAISIGCIICAVPLYLLIFNKIYSLKKNIQ</sequence>
<organism evidence="2 3">
    <name type="scientific">Hyunsoonleella flava</name>
    <dbReference type="NCBI Taxonomy" id="2527939"/>
    <lineage>
        <taxon>Bacteria</taxon>
        <taxon>Pseudomonadati</taxon>
        <taxon>Bacteroidota</taxon>
        <taxon>Flavobacteriia</taxon>
        <taxon>Flavobacteriales</taxon>
        <taxon>Flavobacteriaceae</taxon>
    </lineage>
</organism>
<dbReference type="AlphaFoldDB" id="A0A4Q9FH39"/>
<proteinExistence type="predicted"/>
<reference evidence="2 3" key="1">
    <citation type="submission" date="2019-02" db="EMBL/GenBank/DDBJ databases">
        <title>Hyunsoonleella sp., isolated from marine sediment.</title>
        <authorList>
            <person name="Liu B.-T."/>
        </authorList>
    </citation>
    <scope>NUCLEOTIDE SEQUENCE [LARGE SCALE GENOMIC DNA]</scope>
    <source>
        <strain evidence="2 3">T58</strain>
    </source>
</reference>
<dbReference type="EMBL" id="SIRT01000001">
    <property type="protein sequence ID" value="TBN06378.1"/>
    <property type="molecule type" value="Genomic_DNA"/>
</dbReference>
<keyword evidence="1" id="KW-0812">Transmembrane</keyword>
<gene>
    <name evidence="2" type="ORF">EYD45_00385</name>
</gene>
<evidence type="ECO:0000256" key="1">
    <source>
        <dbReference type="SAM" id="Phobius"/>
    </source>
</evidence>
<keyword evidence="1" id="KW-0472">Membrane</keyword>
<evidence type="ECO:0000313" key="3">
    <source>
        <dbReference type="Proteomes" id="UP000291142"/>
    </source>
</evidence>
<dbReference type="RefSeq" id="WP_130962368.1">
    <property type="nucleotide sequence ID" value="NZ_SIRT01000001.1"/>
</dbReference>